<dbReference type="PANTHER" id="PTHR42734">
    <property type="entry name" value="METAL TRANSPORT SYSTEM ATP-BINDING PROTEIN TM_0124-RELATED"/>
    <property type="match status" value="1"/>
</dbReference>
<evidence type="ECO:0000256" key="4">
    <source>
        <dbReference type="ARBA" id="ARBA00022840"/>
    </source>
</evidence>
<dbReference type="GO" id="GO:0016887">
    <property type="term" value="F:ATP hydrolysis activity"/>
    <property type="evidence" value="ECO:0007669"/>
    <property type="project" value="InterPro"/>
</dbReference>
<accession>A0A0B6ET01</accession>
<evidence type="ECO:0000259" key="5">
    <source>
        <dbReference type="PROSITE" id="PS50893"/>
    </source>
</evidence>
<proteinExistence type="inferred from homology"/>
<dbReference type="AlphaFoldDB" id="A0A0B6ET01"/>
<evidence type="ECO:0000313" key="6">
    <source>
        <dbReference type="EMBL" id="AJI77933.1"/>
    </source>
</evidence>
<evidence type="ECO:0000256" key="1">
    <source>
        <dbReference type="ARBA" id="ARBA00005417"/>
    </source>
</evidence>
<dbReference type="Proteomes" id="UP000031890">
    <property type="component" value="Chromosome"/>
</dbReference>
<dbReference type="RefSeq" id="WP_042529191.1">
    <property type="nucleotide sequence ID" value="NZ_CP010827.1"/>
</dbReference>
<dbReference type="PANTHER" id="PTHR42734:SF5">
    <property type="entry name" value="IRON TRANSPORT SYSTEM ATP-BINDING PROTEIN HI_0361-RELATED"/>
    <property type="match status" value="1"/>
</dbReference>
<dbReference type="GO" id="GO:0005524">
    <property type="term" value="F:ATP binding"/>
    <property type="evidence" value="ECO:0007669"/>
    <property type="project" value="UniProtKB-KW"/>
</dbReference>
<comment type="similarity">
    <text evidence="1">Belongs to the ABC transporter superfamily.</text>
</comment>
<dbReference type="InterPro" id="IPR003439">
    <property type="entry name" value="ABC_transporter-like_ATP-bd"/>
</dbReference>
<dbReference type="OrthoDB" id="5296765at2"/>
<dbReference type="HOGENOM" id="CLU_000604_1_11_11"/>
<dbReference type="EMBL" id="CP010827">
    <property type="protein sequence ID" value="AJI77933.1"/>
    <property type="molecule type" value="Genomic_DNA"/>
</dbReference>
<dbReference type="SUPFAM" id="SSF52540">
    <property type="entry name" value="P-loop containing nucleoside triphosphate hydrolases"/>
    <property type="match status" value="1"/>
</dbReference>
<dbReference type="Pfam" id="PF00005">
    <property type="entry name" value="ABC_tran"/>
    <property type="match status" value="1"/>
</dbReference>
<dbReference type="InterPro" id="IPR003593">
    <property type="entry name" value="AAA+_ATPase"/>
</dbReference>
<keyword evidence="3" id="KW-0547">Nucleotide-binding</keyword>
<name>A0A0B6ET01_9CORY</name>
<dbReference type="InterPro" id="IPR017871">
    <property type="entry name" value="ABC_transporter-like_CS"/>
</dbReference>
<keyword evidence="4" id="KW-0067">ATP-binding</keyword>
<reference evidence="6 7" key="1">
    <citation type="journal article" date="2015" name="Genome Announc.">
        <title>Complete Genome Sequence and Annotation of Corynebacterium singulare DSM 44357, Isolated from a Human Semen Specimen.</title>
        <authorList>
            <person name="Merten M."/>
            <person name="Brinkrolf K."/>
            <person name="Albersmeier A."/>
            <person name="Kutter Y."/>
            <person name="Ruckert C."/>
            <person name="Tauch A."/>
        </authorList>
    </citation>
    <scope>NUCLEOTIDE SEQUENCE [LARGE SCALE GENOMIC DNA]</scope>
    <source>
        <strain evidence="6">IBS B52218</strain>
    </source>
</reference>
<dbReference type="STRING" id="161899.CSING_01875"/>
<dbReference type="PROSITE" id="PS00211">
    <property type="entry name" value="ABC_TRANSPORTER_1"/>
    <property type="match status" value="1"/>
</dbReference>
<evidence type="ECO:0000256" key="3">
    <source>
        <dbReference type="ARBA" id="ARBA00022741"/>
    </source>
</evidence>
<dbReference type="InterPro" id="IPR027417">
    <property type="entry name" value="P-loop_NTPase"/>
</dbReference>
<keyword evidence="2" id="KW-0813">Transport</keyword>
<dbReference type="InterPro" id="IPR050153">
    <property type="entry name" value="Metal_Ion_Import_ABC"/>
</dbReference>
<dbReference type="Gene3D" id="3.40.50.300">
    <property type="entry name" value="P-loop containing nucleotide triphosphate hydrolases"/>
    <property type="match status" value="1"/>
</dbReference>
<evidence type="ECO:0000256" key="2">
    <source>
        <dbReference type="ARBA" id="ARBA00022448"/>
    </source>
</evidence>
<protein>
    <submittedName>
        <fullName evidence="6">ATPase component of Mn/Zn ABC-type transporter</fullName>
    </submittedName>
</protein>
<sequence length="236" mass="25431">MLHVEKLTAGYPRTPVLHDASFTLTPATITGLVGANGSGKSTLVRTLVGLLPPLACGSMTFDGVDLAHFRQRLGYMPQHADIDWSYPATAFDVALMGRTAGLRWWQWPSRADKDAAHAALSRTGMQAHAQLPISALSGGQRQRVLLARTLVSEPEFIILDEPFAGVDAASQRAIMDVLKELRENGVTILLVHHNLAEVADFCDEVLMVGHGRLIAAGPTEQVLTESAIADMFSLPS</sequence>
<organism evidence="6 7">
    <name type="scientific">Corynebacterium singulare</name>
    <dbReference type="NCBI Taxonomy" id="161899"/>
    <lineage>
        <taxon>Bacteria</taxon>
        <taxon>Bacillati</taxon>
        <taxon>Actinomycetota</taxon>
        <taxon>Actinomycetes</taxon>
        <taxon>Mycobacteriales</taxon>
        <taxon>Corynebacteriaceae</taxon>
        <taxon>Corynebacterium</taxon>
    </lineage>
</organism>
<evidence type="ECO:0000313" key="7">
    <source>
        <dbReference type="Proteomes" id="UP000031890"/>
    </source>
</evidence>
<dbReference type="SMART" id="SM00382">
    <property type="entry name" value="AAA"/>
    <property type="match status" value="1"/>
</dbReference>
<dbReference type="CDD" id="cd03235">
    <property type="entry name" value="ABC_Metallic_Cations"/>
    <property type="match status" value="1"/>
</dbReference>
<feature type="domain" description="ABC transporter" evidence="5">
    <location>
        <begin position="2"/>
        <end position="235"/>
    </location>
</feature>
<gene>
    <name evidence="6" type="primary">mntB</name>
    <name evidence="6" type="ORF">CSING_01875</name>
</gene>
<dbReference type="KEGG" id="csx:CSING_01875"/>
<dbReference type="PROSITE" id="PS50893">
    <property type="entry name" value="ABC_TRANSPORTER_2"/>
    <property type="match status" value="1"/>
</dbReference>